<dbReference type="PANTHER" id="PTHR31668:SF18">
    <property type="entry name" value="MALTOSE FERMENTATION REGULATORY PROTEIN MAL13-RELATED"/>
    <property type="match status" value="1"/>
</dbReference>
<dbReference type="SMART" id="SM00066">
    <property type="entry name" value="GAL4"/>
    <property type="match status" value="1"/>
</dbReference>
<protein>
    <recommendedName>
        <fullName evidence="9">Zn(2)-C6 fungal-type domain-containing protein</fullName>
    </recommendedName>
</protein>
<evidence type="ECO:0000256" key="1">
    <source>
        <dbReference type="ARBA" id="ARBA00004123"/>
    </source>
</evidence>
<dbReference type="SUPFAM" id="SSF57701">
    <property type="entry name" value="Zn2/Cys6 DNA-binding domain"/>
    <property type="match status" value="1"/>
</dbReference>
<dbReference type="InterPro" id="IPR050797">
    <property type="entry name" value="Carb_Metab_Trans_Reg"/>
</dbReference>
<dbReference type="EMBL" id="CP086355">
    <property type="protein sequence ID" value="UNI16490.1"/>
    <property type="molecule type" value="Genomic_DNA"/>
</dbReference>
<evidence type="ECO:0000256" key="3">
    <source>
        <dbReference type="ARBA" id="ARBA00022833"/>
    </source>
</evidence>
<keyword evidence="6" id="KW-0804">Transcription</keyword>
<gene>
    <name evidence="10" type="ORF">JDV02_002921</name>
</gene>
<evidence type="ECO:0000256" key="7">
    <source>
        <dbReference type="ARBA" id="ARBA00023242"/>
    </source>
</evidence>
<feature type="compositionally biased region" description="Basic and acidic residues" evidence="8">
    <location>
        <begin position="64"/>
        <end position="79"/>
    </location>
</feature>
<keyword evidence="3" id="KW-0862">Zinc</keyword>
<dbReference type="GO" id="GO:0005634">
    <property type="term" value="C:nucleus"/>
    <property type="evidence" value="ECO:0007669"/>
    <property type="project" value="UniProtKB-SubCell"/>
</dbReference>
<dbReference type="RefSeq" id="XP_047839971.1">
    <property type="nucleotide sequence ID" value="XM_047983999.1"/>
</dbReference>
<feature type="compositionally biased region" description="Basic and acidic residues" evidence="8">
    <location>
        <begin position="513"/>
        <end position="524"/>
    </location>
</feature>
<evidence type="ECO:0000313" key="10">
    <source>
        <dbReference type="EMBL" id="UNI16490.1"/>
    </source>
</evidence>
<evidence type="ECO:0000256" key="5">
    <source>
        <dbReference type="ARBA" id="ARBA00023125"/>
    </source>
</evidence>
<sequence>MRVSNSCDGCALRRVRCDTKRPCRECISRSLECTFLRARKKRGPKGPRPATFHKVQQAQQQFEQQRRFWDRPEHDHEIEGTSEPTTASTPGSSPRSSREVNGPHTERLPIDAYFRYLQIFDERLCAVWPVVSAAELTGRLLADGNDYEAWALVASLCAATIAQLRLPEHSSLPRDGFSSHDFVTEARYLRGLYDYRENCNAASVLTPFFLHIYFANADKLRTAGIYLREAIAFVHALGLDRLEVYGSMDGDERALMLRLFWLVFISERTFCAQNEYPTILEPIDELPPDEDGRDVTGAFASLTRVFAHLQGDVMGRPSRRGAGLDSRKVATAQSALCLDRHSHVLSEVQRVDLFVTQQWIRLLIWEYTMRHFKMSRESSDQAFSLLLPMIIARELLSLLCAVRTESIRAHGYGMELKVYRAADTVIDLLACSPAIDHEHGMCFGLDDVLCSLKDVLVGVGGPRSMFVEKVKERMASSEMGDRPWPYATMALPSRSYEVRREATDEDSCAGHSFEQDDRLAVAAE</sequence>
<organism evidence="10 11">
    <name type="scientific">Purpureocillium takamizusanense</name>
    <dbReference type="NCBI Taxonomy" id="2060973"/>
    <lineage>
        <taxon>Eukaryota</taxon>
        <taxon>Fungi</taxon>
        <taxon>Dikarya</taxon>
        <taxon>Ascomycota</taxon>
        <taxon>Pezizomycotina</taxon>
        <taxon>Sordariomycetes</taxon>
        <taxon>Hypocreomycetidae</taxon>
        <taxon>Hypocreales</taxon>
        <taxon>Ophiocordycipitaceae</taxon>
        <taxon>Purpureocillium</taxon>
    </lineage>
</organism>
<dbReference type="Gene3D" id="4.10.240.10">
    <property type="entry name" value="Zn(2)-C6 fungal-type DNA-binding domain"/>
    <property type="match status" value="1"/>
</dbReference>
<feature type="region of interest" description="Disordered" evidence="8">
    <location>
        <begin position="39"/>
        <end position="104"/>
    </location>
</feature>
<keyword evidence="4" id="KW-0805">Transcription regulation</keyword>
<dbReference type="Proteomes" id="UP000829364">
    <property type="component" value="Chromosome 2"/>
</dbReference>
<evidence type="ECO:0000256" key="4">
    <source>
        <dbReference type="ARBA" id="ARBA00023015"/>
    </source>
</evidence>
<dbReference type="KEGG" id="ptkz:JDV02_002921"/>
<keyword evidence="2" id="KW-0479">Metal-binding</keyword>
<dbReference type="PANTHER" id="PTHR31668">
    <property type="entry name" value="GLUCOSE TRANSPORT TRANSCRIPTION REGULATOR RGT1-RELATED-RELATED"/>
    <property type="match status" value="1"/>
</dbReference>
<dbReference type="AlphaFoldDB" id="A0A9Q8V7X5"/>
<dbReference type="OrthoDB" id="2534600at2759"/>
<dbReference type="GO" id="GO:0000981">
    <property type="term" value="F:DNA-binding transcription factor activity, RNA polymerase II-specific"/>
    <property type="evidence" value="ECO:0007669"/>
    <property type="project" value="InterPro"/>
</dbReference>
<feature type="domain" description="Zn(2)-C6 fungal-type" evidence="9">
    <location>
        <begin position="6"/>
        <end position="35"/>
    </location>
</feature>
<dbReference type="PROSITE" id="PS50048">
    <property type="entry name" value="ZN2_CY6_FUNGAL_2"/>
    <property type="match status" value="1"/>
</dbReference>
<dbReference type="GO" id="GO:0008270">
    <property type="term" value="F:zinc ion binding"/>
    <property type="evidence" value="ECO:0007669"/>
    <property type="project" value="InterPro"/>
</dbReference>
<reference evidence="10" key="1">
    <citation type="submission" date="2021-11" db="EMBL/GenBank/DDBJ databases">
        <title>Purpureocillium_takamizusanense_genome.</title>
        <authorList>
            <person name="Nguyen N.-H."/>
        </authorList>
    </citation>
    <scope>NUCLEOTIDE SEQUENCE</scope>
    <source>
        <strain evidence="10">PT3</strain>
    </source>
</reference>
<evidence type="ECO:0000256" key="6">
    <source>
        <dbReference type="ARBA" id="ARBA00023163"/>
    </source>
</evidence>
<feature type="region of interest" description="Disordered" evidence="8">
    <location>
        <begin position="497"/>
        <end position="524"/>
    </location>
</feature>
<dbReference type="CDD" id="cd00067">
    <property type="entry name" value="GAL4"/>
    <property type="match status" value="1"/>
</dbReference>
<feature type="compositionally biased region" description="Polar residues" evidence="8">
    <location>
        <begin position="82"/>
        <end position="95"/>
    </location>
</feature>
<keyword evidence="11" id="KW-1185">Reference proteome</keyword>
<name>A0A9Q8V7X5_9HYPO</name>
<comment type="subcellular location">
    <subcellularLocation>
        <location evidence="1">Nucleus</location>
    </subcellularLocation>
</comment>
<dbReference type="GeneID" id="72064881"/>
<proteinExistence type="predicted"/>
<accession>A0A9Q8V7X5</accession>
<keyword evidence="5" id="KW-0238">DNA-binding</keyword>
<evidence type="ECO:0000256" key="8">
    <source>
        <dbReference type="SAM" id="MobiDB-lite"/>
    </source>
</evidence>
<dbReference type="InterPro" id="IPR036864">
    <property type="entry name" value="Zn2-C6_fun-type_DNA-bd_sf"/>
</dbReference>
<dbReference type="CDD" id="cd12148">
    <property type="entry name" value="fungal_TF_MHR"/>
    <property type="match status" value="1"/>
</dbReference>
<evidence type="ECO:0000259" key="9">
    <source>
        <dbReference type="PROSITE" id="PS50048"/>
    </source>
</evidence>
<keyword evidence="7" id="KW-0539">Nucleus</keyword>
<dbReference type="PROSITE" id="PS00463">
    <property type="entry name" value="ZN2_CY6_FUNGAL_1"/>
    <property type="match status" value="1"/>
</dbReference>
<dbReference type="GO" id="GO:0003677">
    <property type="term" value="F:DNA binding"/>
    <property type="evidence" value="ECO:0007669"/>
    <property type="project" value="UniProtKB-KW"/>
</dbReference>
<dbReference type="Pfam" id="PF00172">
    <property type="entry name" value="Zn_clus"/>
    <property type="match status" value="1"/>
</dbReference>
<dbReference type="InterPro" id="IPR001138">
    <property type="entry name" value="Zn2Cys6_DnaBD"/>
</dbReference>
<evidence type="ECO:0000256" key="2">
    <source>
        <dbReference type="ARBA" id="ARBA00022723"/>
    </source>
</evidence>
<evidence type="ECO:0000313" key="11">
    <source>
        <dbReference type="Proteomes" id="UP000829364"/>
    </source>
</evidence>